<dbReference type="PATRIC" id="fig|476272.21.peg.2736"/>
<comment type="similarity">
    <text evidence="1">Belongs to the UxaA family.</text>
</comment>
<proteinExistence type="inferred from homology"/>
<dbReference type="InterPro" id="IPR048332">
    <property type="entry name" value="GD_AH_C"/>
</dbReference>
<dbReference type="InterPro" id="IPR007392">
    <property type="entry name" value="GD_AH_second"/>
</dbReference>
<dbReference type="InterPro" id="IPR052172">
    <property type="entry name" value="UxaA_altronate/galactarate_dh"/>
</dbReference>
<accession>C0CKL7</accession>
<evidence type="ECO:0000256" key="1">
    <source>
        <dbReference type="ARBA" id="ARBA00010986"/>
    </source>
</evidence>
<dbReference type="Pfam" id="PF08666">
    <property type="entry name" value="SAF"/>
    <property type="match status" value="1"/>
</dbReference>
<keyword evidence="2" id="KW-0456">Lyase</keyword>
<dbReference type="PANTHER" id="PTHR30536">
    <property type="entry name" value="ALTRONATE/GALACTARATE DEHYDRATASE"/>
    <property type="match status" value="1"/>
</dbReference>
<dbReference type="Proteomes" id="UP000003100">
    <property type="component" value="Unassembled WGS sequence"/>
</dbReference>
<dbReference type="InterPro" id="IPR044144">
    <property type="entry name" value="SAF_UxaA/GarD"/>
</dbReference>
<reference evidence="4 5" key="1">
    <citation type="submission" date="2009-01" db="EMBL/GenBank/DDBJ databases">
        <authorList>
            <person name="Fulton L."/>
            <person name="Clifton S."/>
            <person name="Fulton B."/>
            <person name="Xu J."/>
            <person name="Minx P."/>
            <person name="Pepin K.H."/>
            <person name="Johnson M."/>
            <person name="Bhonagiri V."/>
            <person name="Nash W.E."/>
            <person name="Mardis E.R."/>
            <person name="Wilson R.K."/>
        </authorList>
    </citation>
    <scope>NUCLEOTIDE SEQUENCE [LARGE SCALE GENOMIC DNA]</scope>
    <source>
        <strain evidence="5">DSM 10507 / JCM 14656 / S5a33</strain>
    </source>
</reference>
<dbReference type="Pfam" id="PF20629">
    <property type="entry name" value="GD_AH_C"/>
    <property type="match status" value="1"/>
</dbReference>
<protein>
    <recommendedName>
        <fullName evidence="3">SAF domain-containing protein</fullName>
    </recommendedName>
</protein>
<dbReference type="GO" id="GO:0016829">
    <property type="term" value="F:lyase activity"/>
    <property type="evidence" value="ECO:0007669"/>
    <property type="project" value="UniProtKB-KW"/>
</dbReference>
<dbReference type="HOGENOM" id="CLU_029189_0_0_9"/>
<dbReference type="InterPro" id="IPR013974">
    <property type="entry name" value="SAF"/>
</dbReference>
<gene>
    <name evidence="4" type="ORF">RUMHYD_01387</name>
</gene>
<evidence type="ECO:0000256" key="2">
    <source>
        <dbReference type="ARBA" id="ARBA00023239"/>
    </source>
</evidence>
<dbReference type="EMBL" id="ACBZ01000069">
    <property type="protein sequence ID" value="EEG49707.1"/>
    <property type="molecule type" value="Genomic_DNA"/>
</dbReference>
<evidence type="ECO:0000259" key="3">
    <source>
        <dbReference type="SMART" id="SM00858"/>
    </source>
</evidence>
<comment type="caution">
    <text evidence="4">The sequence shown here is derived from an EMBL/GenBank/DDBJ whole genome shotgun (WGS) entry which is preliminary data.</text>
</comment>
<evidence type="ECO:0000313" key="5">
    <source>
        <dbReference type="Proteomes" id="UP000003100"/>
    </source>
</evidence>
<name>C0CKL7_BLAHS</name>
<dbReference type="Gene3D" id="2.30.130.110">
    <property type="match status" value="1"/>
</dbReference>
<dbReference type="SMART" id="SM00858">
    <property type="entry name" value="SAF"/>
    <property type="match status" value="1"/>
</dbReference>
<dbReference type="Pfam" id="PF04295">
    <property type="entry name" value="GD_AH_second"/>
    <property type="match status" value="1"/>
</dbReference>
<dbReference type="PANTHER" id="PTHR30536:SF5">
    <property type="entry name" value="ALTRONATE DEHYDRATASE"/>
    <property type="match status" value="1"/>
</dbReference>
<evidence type="ECO:0000313" key="4">
    <source>
        <dbReference type="EMBL" id="EEG49707.1"/>
    </source>
</evidence>
<keyword evidence="5" id="KW-1185">Reference proteome</keyword>
<feature type="domain" description="SAF" evidence="3">
    <location>
        <begin position="8"/>
        <end position="79"/>
    </location>
</feature>
<dbReference type="GO" id="GO:0019698">
    <property type="term" value="P:D-galacturonate catabolic process"/>
    <property type="evidence" value="ECO:0007669"/>
    <property type="project" value="TreeGrafter"/>
</dbReference>
<dbReference type="AlphaFoldDB" id="C0CKL7"/>
<dbReference type="eggNOG" id="COG2721">
    <property type="taxonomic scope" value="Bacteria"/>
</dbReference>
<organism evidence="4 5">
    <name type="scientific">Blautia hydrogenotrophica (strain DSM 10507 / JCM 14656 / S5a33)</name>
    <name type="common">Ruminococcus hydrogenotrophicus</name>
    <dbReference type="NCBI Taxonomy" id="476272"/>
    <lineage>
        <taxon>Bacteria</taxon>
        <taxon>Bacillati</taxon>
        <taxon>Bacillota</taxon>
        <taxon>Clostridia</taxon>
        <taxon>Lachnospirales</taxon>
        <taxon>Lachnospiraceae</taxon>
        <taxon>Blautia</taxon>
    </lineage>
</organism>
<sequence>MIQIQSGDNVAVALENLERHEKVLLDGQYVILQEKVLQGHKFAIKEIRAGEEIVKYGYPIGVAKVNISSGQWIHTHNMRTKLDENKSYEYCPAFEAKTVGKQEFFQGYLRTDGSVGTRNEIWIVPTVGCVNSIANKIRDLTEHCAEGRVDGIRVFSHPYGCSQMGEDHKNLQKALAALVRHPNAGAALVLGLGCENNNIGEFQKVLGDYDTRRVFFLECQAVQDEIQQGAELVKKLISYAAGFKRSLVPISKLVVGLKCGGSDGLSGLTANPLVGRFSDHLVACGGTSILTEVPEMFGAETILMNRCQDQQTFQNTVELIQNFKKYYTDHGQVVYENPSPGNKMGGITTLEDKSLGCIQKGGGSKVADVLQYTERVKQNGLNLLQGPGNDIVSTSALVMSGAQLILFTTGRGNPMGAGVPTIKIASNSGLSQFKENWIDFNAGSCLEQVQVRDLDTEFFQYVVQVAEGRKTKSEKAGFFEFTLWKQGVTL</sequence>
<reference evidence="4 5" key="2">
    <citation type="submission" date="2009-02" db="EMBL/GenBank/DDBJ databases">
        <title>Draft genome sequence of Blautia hydrogenotrophica DSM 10507 (Ruminococcus hydrogenotrophicus DSM 10507).</title>
        <authorList>
            <person name="Sudarsanam P."/>
            <person name="Ley R."/>
            <person name="Guruge J."/>
            <person name="Turnbaugh P.J."/>
            <person name="Mahowald M."/>
            <person name="Liep D."/>
            <person name="Gordon J."/>
        </authorList>
    </citation>
    <scope>NUCLEOTIDE SEQUENCE [LARGE SCALE GENOMIC DNA]</scope>
    <source>
        <strain evidence="5">DSM 10507 / JCM 14656 / S5a33</strain>
    </source>
</reference>
<dbReference type="CDD" id="cd11613">
    <property type="entry name" value="SAF_AH_GD"/>
    <property type="match status" value="1"/>
</dbReference>